<dbReference type="Proteomes" id="UP000261905">
    <property type="component" value="Unassembled WGS sequence"/>
</dbReference>
<keyword evidence="1" id="KW-0167">Capsid protein</keyword>
<reference evidence="1 2" key="1">
    <citation type="submission" date="2018-08" db="EMBL/GenBank/DDBJ databases">
        <title>Paenibacillus sp. M4BSY-1, whole genome shotgun sequence.</title>
        <authorList>
            <person name="Tuo L."/>
        </authorList>
    </citation>
    <scope>NUCLEOTIDE SEQUENCE [LARGE SCALE GENOMIC DNA]</scope>
    <source>
        <strain evidence="1 2">M4BSY-1</strain>
    </source>
</reference>
<dbReference type="OrthoDB" id="1643178at2"/>
<comment type="caution">
    <text evidence="1">The sequence shown here is derived from an EMBL/GenBank/DDBJ whole genome shotgun (WGS) entry which is preliminary data.</text>
</comment>
<keyword evidence="1" id="KW-0946">Virion</keyword>
<evidence type="ECO:0000313" key="2">
    <source>
        <dbReference type="Proteomes" id="UP000261905"/>
    </source>
</evidence>
<dbReference type="EMBL" id="QUBQ01000002">
    <property type="protein sequence ID" value="REK74621.1"/>
    <property type="molecule type" value="Genomic_DNA"/>
</dbReference>
<proteinExistence type="predicted"/>
<dbReference type="NCBIfam" id="TIGR02728">
    <property type="entry name" value="spore_gerQ"/>
    <property type="match status" value="1"/>
</dbReference>
<name>A0A371PFA6_9BACL</name>
<accession>A0A371PFA6</accession>
<gene>
    <name evidence="1" type="primary">gerQ</name>
    <name evidence="1" type="ORF">DX130_13090</name>
</gene>
<sequence>MTNYGYKQHVNMANAAGPNMGPNAGYGNPYGYGAGYGGYAQPYAQQAMISNYTAASTMPAPVPSGSVITPGGGNIVTVPANEESYVENILRLNRGKIGTFYMTYENNREWNAKIFKGRIEAAGRDHIIISDSNTGMRYLLLMLNLDYVTFDEPIKYEYPFLGGTITESTPASE</sequence>
<dbReference type="InterPro" id="IPR014099">
    <property type="entry name" value="Spore_coat_GerQ"/>
</dbReference>
<keyword evidence="2" id="KW-1185">Reference proteome</keyword>
<organism evidence="1 2">
    <name type="scientific">Paenibacillus paeoniae</name>
    <dbReference type="NCBI Taxonomy" id="2292705"/>
    <lineage>
        <taxon>Bacteria</taxon>
        <taxon>Bacillati</taxon>
        <taxon>Bacillota</taxon>
        <taxon>Bacilli</taxon>
        <taxon>Bacillales</taxon>
        <taxon>Paenibacillaceae</taxon>
        <taxon>Paenibacillus</taxon>
    </lineage>
</organism>
<dbReference type="AlphaFoldDB" id="A0A371PFA6"/>
<dbReference type="Pfam" id="PF09671">
    <property type="entry name" value="Spore_GerQ"/>
    <property type="match status" value="1"/>
</dbReference>
<evidence type="ECO:0000313" key="1">
    <source>
        <dbReference type="EMBL" id="REK74621.1"/>
    </source>
</evidence>
<protein>
    <submittedName>
        <fullName evidence="1">Spore coat protein GerQ</fullName>
    </submittedName>
</protein>
<dbReference type="PIRSF" id="PIRSF038931">
    <property type="entry name" value="GerQ"/>
    <property type="match status" value="1"/>
</dbReference>